<dbReference type="InterPro" id="IPR036188">
    <property type="entry name" value="FAD/NAD-bd_sf"/>
</dbReference>
<comment type="caution">
    <text evidence="6">The sequence shown here is derived from an EMBL/GenBank/DDBJ whole genome shotgun (WGS) entry which is preliminary data.</text>
</comment>
<evidence type="ECO:0000256" key="3">
    <source>
        <dbReference type="ARBA" id="ARBA00022630"/>
    </source>
</evidence>
<organism evidence="6 7">
    <name type="scientific">Splendidivirga corallicola</name>
    <dbReference type="NCBI Taxonomy" id="3051826"/>
    <lineage>
        <taxon>Bacteria</taxon>
        <taxon>Pseudomonadati</taxon>
        <taxon>Bacteroidota</taxon>
        <taxon>Cytophagia</taxon>
        <taxon>Cytophagales</taxon>
        <taxon>Splendidivirgaceae</taxon>
        <taxon>Splendidivirga</taxon>
    </lineage>
</organism>
<dbReference type="InterPro" id="IPR050260">
    <property type="entry name" value="FAD-bd_OxRdtase"/>
</dbReference>
<name>A0ABT8KWR8_9BACT</name>
<comment type="similarity">
    <text evidence="2">Belongs to the FAD-dependent oxidoreductase family.</text>
</comment>
<keyword evidence="7" id="KW-1185">Reference proteome</keyword>
<dbReference type="EMBL" id="JAUJEA010000015">
    <property type="protein sequence ID" value="MDN5205220.1"/>
    <property type="molecule type" value="Genomic_DNA"/>
</dbReference>
<dbReference type="Pfam" id="PF07992">
    <property type="entry name" value="Pyr_redox_2"/>
    <property type="match status" value="1"/>
</dbReference>
<proteinExistence type="inferred from homology"/>
<evidence type="ECO:0000256" key="4">
    <source>
        <dbReference type="ARBA" id="ARBA00022827"/>
    </source>
</evidence>
<evidence type="ECO:0000313" key="7">
    <source>
        <dbReference type="Proteomes" id="UP001172082"/>
    </source>
</evidence>
<feature type="domain" description="FAD/NAD(P)-binding" evidence="5">
    <location>
        <begin position="2"/>
        <end position="286"/>
    </location>
</feature>
<dbReference type="SUPFAM" id="SSF51905">
    <property type="entry name" value="FAD/NAD(P)-binding domain"/>
    <property type="match status" value="1"/>
</dbReference>
<protein>
    <submittedName>
        <fullName evidence="6">FAD-dependent oxidoreductase</fullName>
    </submittedName>
</protein>
<dbReference type="PANTHER" id="PTHR43429:SF3">
    <property type="entry name" value="NITRITE REDUCTASE [NAD(P)H]"/>
    <property type="match status" value="1"/>
</dbReference>
<evidence type="ECO:0000259" key="5">
    <source>
        <dbReference type="Pfam" id="PF07992"/>
    </source>
</evidence>
<dbReference type="Gene3D" id="3.50.50.60">
    <property type="entry name" value="FAD/NAD(P)-binding domain"/>
    <property type="match status" value="2"/>
</dbReference>
<dbReference type="PRINTS" id="PR00368">
    <property type="entry name" value="FADPNR"/>
</dbReference>
<dbReference type="InterPro" id="IPR023753">
    <property type="entry name" value="FAD/NAD-binding_dom"/>
</dbReference>
<evidence type="ECO:0000313" key="6">
    <source>
        <dbReference type="EMBL" id="MDN5205220.1"/>
    </source>
</evidence>
<comment type="cofactor">
    <cofactor evidence="1">
        <name>FAD</name>
        <dbReference type="ChEBI" id="CHEBI:57692"/>
    </cofactor>
</comment>
<dbReference type="PANTHER" id="PTHR43429">
    <property type="entry name" value="PYRIDINE NUCLEOTIDE-DISULFIDE OXIDOREDUCTASE DOMAIN-CONTAINING"/>
    <property type="match status" value="1"/>
</dbReference>
<reference evidence="6" key="1">
    <citation type="submission" date="2023-06" db="EMBL/GenBank/DDBJ databases">
        <title>Genomic of Parafulvivirga corallium.</title>
        <authorList>
            <person name="Wang G."/>
        </authorList>
    </citation>
    <scope>NUCLEOTIDE SEQUENCE</scope>
    <source>
        <strain evidence="6">BMA10</strain>
    </source>
</reference>
<sequence length="443" mass="51375">MKKIVIIGNGISGITAARHIRKLSDHQITIISAETDHFFSRTALMYIYMGHMKYENTKPYEDWFWKKNRIDLLRAYVEKVDFNSKSLQLANGDTVPYDDLILATGSKSNKFGWPGQDLKGVQGLYNFQDLESMEEHTQGVDRAVVVGGGLIGVEMVEMLMSRNIKVTFLVREPSFWNIVLPPEESDLINRHILEHHVDLRLSTELKEILADDDGRARAVITNEGEEIKCQFVGLTVGVSPNVDFLRDSELELDRGILVNEYLETNIPNVYALGDCAQFRQPFPNRRPIEQVWYTGRMMGEAVSRTVCDIKTAYKPGIWFNSAKFFDIEYQTYGHVWSQLKENEDQFYWEHDSGKKCIKFVFDKNDRTLLGINTFGIRLRHEVFNRWLSEKRDVNFVLENLREANFDPEFFKRHEEEIVESYNAQHPENQVILKKGGLLSRIFA</sequence>
<dbReference type="Proteomes" id="UP001172082">
    <property type="component" value="Unassembled WGS sequence"/>
</dbReference>
<evidence type="ECO:0000256" key="2">
    <source>
        <dbReference type="ARBA" id="ARBA00006442"/>
    </source>
</evidence>
<gene>
    <name evidence="6" type="ORF">QQ008_27805</name>
</gene>
<dbReference type="PRINTS" id="PR00411">
    <property type="entry name" value="PNDRDTASEI"/>
</dbReference>
<evidence type="ECO:0000256" key="1">
    <source>
        <dbReference type="ARBA" id="ARBA00001974"/>
    </source>
</evidence>
<dbReference type="RefSeq" id="WP_346755241.1">
    <property type="nucleotide sequence ID" value="NZ_JAUJEA010000015.1"/>
</dbReference>
<accession>A0ABT8KWR8</accession>
<keyword evidence="4" id="KW-0274">FAD</keyword>
<keyword evidence="3" id="KW-0285">Flavoprotein</keyword>